<dbReference type="Gene3D" id="3.90.550.10">
    <property type="entry name" value="Spore Coat Polysaccharide Biosynthesis Protein SpsA, Chain A"/>
    <property type="match status" value="1"/>
</dbReference>
<evidence type="ECO:0000256" key="3">
    <source>
        <dbReference type="ARBA" id="ARBA00022490"/>
    </source>
</evidence>
<evidence type="ECO:0000256" key="4">
    <source>
        <dbReference type="ARBA" id="ARBA00022679"/>
    </source>
</evidence>
<name>A0A9P4YU93_9HYPO</name>
<feature type="region of interest" description="Disordered" evidence="14">
    <location>
        <begin position="508"/>
        <end position="537"/>
    </location>
</feature>
<feature type="compositionally biased region" description="Low complexity" evidence="14">
    <location>
        <begin position="680"/>
        <end position="728"/>
    </location>
</feature>
<dbReference type="PANTHER" id="PTHR11183">
    <property type="entry name" value="GLYCOGENIN SUBFAMILY MEMBER"/>
    <property type="match status" value="1"/>
</dbReference>
<protein>
    <recommendedName>
        <fullName evidence="10">glycogenin glucosyltransferase</fullName>
        <ecNumber evidence="10">2.4.1.186</ecNumber>
    </recommendedName>
</protein>
<feature type="region of interest" description="Disordered" evidence="14">
    <location>
        <begin position="306"/>
        <end position="348"/>
    </location>
</feature>
<dbReference type="GO" id="GO:0005737">
    <property type="term" value="C:cytoplasm"/>
    <property type="evidence" value="ECO:0007669"/>
    <property type="project" value="UniProtKB-SubCell"/>
</dbReference>
<evidence type="ECO:0000256" key="14">
    <source>
        <dbReference type="SAM" id="MobiDB-lite"/>
    </source>
</evidence>
<keyword evidence="6" id="KW-0320">Glycogen biosynthesis</keyword>
<evidence type="ECO:0000256" key="8">
    <source>
        <dbReference type="ARBA" id="ARBA00023211"/>
    </source>
</evidence>
<dbReference type="EMBL" id="JAANYQ010000011">
    <property type="protein sequence ID" value="KAF4121798.1"/>
    <property type="molecule type" value="Genomic_DNA"/>
</dbReference>
<comment type="caution">
    <text evidence="15">The sequence shown here is derived from an EMBL/GenBank/DDBJ whole genome shotgun (WGS) entry which is preliminary data.</text>
</comment>
<keyword evidence="8" id="KW-0464">Manganese</keyword>
<comment type="cofactor">
    <cofactor evidence="1">
        <name>Mn(2+)</name>
        <dbReference type="ChEBI" id="CHEBI:29035"/>
    </cofactor>
</comment>
<feature type="region of interest" description="Disordered" evidence="14">
    <location>
        <begin position="569"/>
        <end position="617"/>
    </location>
</feature>
<evidence type="ECO:0000313" key="15">
    <source>
        <dbReference type="EMBL" id="KAF4121798.1"/>
    </source>
</evidence>
<comment type="catalytic activity">
    <reaction evidence="12">
        <text>L-tyrosyl-[glycogenin] + UDP-alpha-D-glucose = alpha-D-glucosyl-L-tyrosyl-[glycogenin] + UDP + H(+)</text>
        <dbReference type="Rhea" id="RHEA:23360"/>
        <dbReference type="Rhea" id="RHEA-COMP:14604"/>
        <dbReference type="Rhea" id="RHEA-COMP:14605"/>
        <dbReference type="ChEBI" id="CHEBI:15378"/>
        <dbReference type="ChEBI" id="CHEBI:46858"/>
        <dbReference type="ChEBI" id="CHEBI:58223"/>
        <dbReference type="ChEBI" id="CHEBI:58885"/>
        <dbReference type="ChEBI" id="CHEBI:140573"/>
        <dbReference type="EC" id="2.4.1.186"/>
    </reaction>
</comment>
<dbReference type="Pfam" id="PF01501">
    <property type="entry name" value="Glyco_transf_8"/>
    <property type="match status" value="1"/>
</dbReference>
<comment type="subcellular location">
    <subcellularLocation>
        <location evidence="2">Cytoplasm</location>
    </subcellularLocation>
</comment>
<evidence type="ECO:0000313" key="16">
    <source>
        <dbReference type="Proteomes" id="UP000749293"/>
    </source>
</evidence>
<evidence type="ECO:0000256" key="9">
    <source>
        <dbReference type="ARBA" id="ARBA00038162"/>
    </source>
</evidence>
<reference evidence="15" key="1">
    <citation type="submission" date="2020-03" db="EMBL/GenBank/DDBJ databases">
        <title>Site-based positive gene gene selection in Geosmithia morbida across the United States reveals a broad range of putative effectors and factors for local host and environmental adapation.</title>
        <authorList>
            <person name="Onufrak A."/>
            <person name="Murdoch R.W."/>
            <person name="Gazis R."/>
            <person name="Huff M."/>
            <person name="Staton M."/>
            <person name="Klingeman W."/>
            <person name="Hadziabdic D."/>
        </authorList>
    </citation>
    <scope>NUCLEOTIDE SEQUENCE</scope>
    <source>
        <strain evidence="15">1262</strain>
    </source>
</reference>
<feature type="compositionally biased region" description="Basic and acidic residues" evidence="14">
    <location>
        <begin position="326"/>
        <end position="336"/>
    </location>
</feature>
<organism evidence="15 16">
    <name type="scientific">Geosmithia morbida</name>
    <dbReference type="NCBI Taxonomy" id="1094350"/>
    <lineage>
        <taxon>Eukaryota</taxon>
        <taxon>Fungi</taxon>
        <taxon>Dikarya</taxon>
        <taxon>Ascomycota</taxon>
        <taxon>Pezizomycotina</taxon>
        <taxon>Sordariomycetes</taxon>
        <taxon>Hypocreomycetidae</taxon>
        <taxon>Hypocreales</taxon>
        <taxon>Bionectriaceae</taxon>
        <taxon>Geosmithia</taxon>
    </lineage>
</organism>
<dbReference type="InterPro" id="IPR029044">
    <property type="entry name" value="Nucleotide-diphossugar_trans"/>
</dbReference>
<dbReference type="GO" id="GO:0046872">
    <property type="term" value="F:metal ion binding"/>
    <property type="evidence" value="ECO:0007669"/>
    <property type="project" value="UniProtKB-KW"/>
</dbReference>
<comment type="similarity">
    <text evidence="9">Belongs to the glycosyltransferase 8 family. Glycogenin subfamily.</text>
</comment>
<comment type="catalytic activity">
    <reaction evidence="11">
        <text>[1,4-alpha-D-glucosyl](n)-L-tyrosyl-[glycogenin] + UDP-alpha-D-glucose = [1,4-alpha-D-glucosyl](n+1)-L-tyrosyl-[glycogenin] + UDP + H(+)</text>
        <dbReference type="Rhea" id="RHEA:56560"/>
        <dbReference type="Rhea" id="RHEA-COMP:14606"/>
        <dbReference type="Rhea" id="RHEA-COMP:14607"/>
        <dbReference type="ChEBI" id="CHEBI:15378"/>
        <dbReference type="ChEBI" id="CHEBI:58223"/>
        <dbReference type="ChEBI" id="CHEBI:58885"/>
        <dbReference type="ChEBI" id="CHEBI:140574"/>
        <dbReference type="EC" id="2.4.1.186"/>
    </reaction>
</comment>
<accession>A0A9P4YU93</accession>
<sequence>MQYYYIYKLYSRLYCALVLAHSLRDAHTTKQLAVLVTLDTVSAASVTQLKTVYDHVIPVPRIQNAHPANLHLMNRGDLHSAFTKINLWKQLEFSKIVYIDADVVAYRAPDELFAIEDPFAAAPDIGWPDLFNTGVMVLTPNMGDYYAMMAMADRGISFDGADQGLLNMHFRNDHRRISFAYNVTPSAHYQYIPAFRHFQSSINMVHFIGPDKPWFSGRHAPHGNSPFDEMVGRWWAVYDRHYRKVHEAIPLSIRHRLTDHATYRNPRQQCREGITHRLPAPTSTQDITLQAALFASERGLAGVGKPELEEHASEPSAPSIPPRQYTHTEHRAEQHHAEHHAKSPPRAPVIMEETWDAQRRPPPAGSKPEAIDLPSAHYPMSRDVAPFVAPPRYPSPPKDMWYEVPKEPTTPAEPPKPMFPWENRRPPPTRTFAGQEEPSSSSAERSDPVSEQEHTASSDRSGKAPSTPTKETPKSPEPSVGPWSSFQLNNAWDQVPQIGRYVDSLQKHRRVRSLGPNAADVSSPQQGAAFPSGAPSLQHRRIGGFKLTDFPTEAERPSLPVTPAPIGRSYFWGQDDDHGDSGGGGERSLSGQGQRPSGFGAGMTVLPPAEGVPNQSDWDPELQLQKLAKQQHEHILRKLSGDSAAAQAGGREMAIPNREMPFGSEDARSPTYSSQMAPRSGASGAAATTAAAAGVTETTPFSPSMSSTTAASPAADAGAGAGAGAADTQGKAVQFGFTTEEHVAGERGRRVGNLYG</sequence>
<evidence type="ECO:0000256" key="1">
    <source>
        <dbReference type="ARBA" id="ARBA00001936"/>
    </source>
</evidence>
<proteinExistence type="inferred from homology"/>
<dbReference type="GeneID" id="55967867"/>
<dbReference type="GO" id="GO:0008466">
    <property type="term" value="F:glycogenin glucosyltransferase activity"/>
    <property type="evidence" value="ECO:0007669"/>
    <property type="project" value="UniProtKB-EC"/>
</dbReference>
<dbReference type="SUPFAM" id="SSF53448">
    <property type="entry name" value="Nucleotide-diphospho-sugar transferases"/>
    <property type="match status" value="1"/>
</dbReference>
<evidence type="ECO:0000256" key="2">
    <source>
        <dbReference type="ARBA" id="ARBA00004496"/>
    </source>
</evidence>
<dbReference type="CDD" id="cd02537">
    <property type="entry name" value="GT8_Glycogenin"/>
    <property type="match status" value="1"/>
</dbReference>
<evidence type="ECO:0000256" key="13">
    <source>
        <dbReference type="ARBA" id="ARBA00057883"/>
    </source>
</evidence>
<evidence type="ECO:0000256" key="10">
    <source>
        <dbReference type="ARBA" id="ARBA00038934"/>
    </source>
</evidence>
<evidence type="ECO:0000256" key="5">
    <source>
        <dbReference type="ARBA" id="ARBA00022723"/>
    </source>
</evidence>
<evidence type="ECO:0000256" key="7">
    <source>
        <dbReference type="ARBA" id="ARBA00023180"/>
    </source>
</evidence>
<keyword evidence="16" id="KW-1185">Reference proteome</keyword>
<dbReference type="InterPro" id="IPR050587">
    <property type="entry name" value="GNT1/Glycosyltrans_8"/>
</dbReference>
<evidence type="ECO:0000256" key="11">
    <source>
        <dbReference type="ARBA" id="ARBA00050886"/>
    </source>
</evidence>
<dbReference type="AlphaFoldDB" id="A0A9P4YU93"/>
<dbReference type="EC" id="2.4.1.186" evidence="10"/>
<keyword evidence="7" id="KW-0325">Glycoprotein</keyword>
<evidence type="ECO:0000256" key="6">
    <source>
        <dbReference type="ARBA" id="ARBA00023056"/>
    </source>
</evidence>
<keyword evidence="4" id="KW-0808">Transferase</keyword>
<evidence type="ECO:0000256" key="12">
    <source>
        <dbReference type="ARBA" id="ARBA00052293"/>
    </source>
</evidence>
<dbReference type="InterPro" id="IPR002495">
    <property type="entry name" value="Glyco_trans_8"/>
</dbReference>
<keyword evidence="3" id="KW-0963">Cytoplasm</keyword>
<feature type="compositionally biased region" description="Basic and acidic residues" evidence="14">
    <location>
        <begin position="444"/>
        <end position="462"/>
    </location>
</feature>
<dbReference type="GO" id="GO:0005978">
    <property type="term" value="P:glycogen biosynthetic process"/>
    <property type="evidence" value="ECO:0007669"/>
    <property type="project" value="UniProtKB-KW"/>
</dbReference>
<keyword evidence="5" id="KW-0479">Metal-binding</keyword>
<feature type="region of interest" description="Disordered" evidence="14">
    <location>
        <begin position="638"/>
        <end position="728"/>
    </location>
</feature>
<dbReference type="RefSeq" id="XP_035320450.1">
    <property type="nucleotide sequence ID" value="XM_035463619.1"/>
</dbReference>
<dbReference type="FunFam" id="3.90.550.10:FF:000092">
    <property type="entry name" value="Glycogenin 2"/>
    <property type="match status" value="1"/>
</dbReference>
<dbReference type="Proteomes" id="UP000749293">
    <property type="component" value="Unassembled WGS sequence"/>
</dbReference>
<dbReference type="OrthoDB" id="2014201at2759"/>
<gene>
    <name evidence="15" type="ORF">GMORB2_1637</name>
</gene>
<comment type="function">
    <text evidence="13">Self-glucosylating initiator of glycogen synthesis. It catalyzes the formation of a short alpha (1,4)-glucosyl chain covalently attached via a glucose 1-O-tyrosyl linkage to internal tyrosine residues and these chains act as primers for the elongation reaction catalyzed by glycogen synthase.</text>
</comment>
<feature type="region of interest" description="Disordered" evidence="14">
    <location>
        <begin position="400"/>
        <end position="488"/>
    </location>
</feature>